<gene>
    <name evidence="2" type="ORF">NCGR_LOCUS44753</name>
</gene>
<name>A0A811QTZ1_9POAL</name>
<dbReference type="EMBL" id="CAJGYO010000011">
    <property type="protein sequence ID" value="CAD6261332.1"/>
    <property type="molecule type" value="Genomic_DNA"/>
</dbReference>
<protein>
    <submittedName>
        <fullName evidence="2">Uncharacterized protein</fullName>
    </submittedName>
</protein>
<proteinExistence type="predicted"/>
<dbReference type="Proteomes" id="UP000604825">
    <property type="component" value="Unassembled WGS sequence"/>
</dbReference>
<feature type="region of interest" description="Disordered" evidence="1">
    <location>
        <begin position="1"/>
        <end position="68"/>
    </location>
</feature>
<dbReference type="AlphaFoldDB" id="A0A811QTZ1"/>
<feature type="compositionally biased region" description="Basic and acidic residues" evidence="1">
    <location>
        <begin position="128"/>
        <end position="138"/>
    </location>
</feature>
<sequence length="203" mass="22501">MYMGGDEDAHAGKGPDSSAKRIRLELVDKMPDNPKRLVFESTQQRYASHSPSKNPAVAPTSRDHSQRRTHAAQRIMDRVPSNLKRVVFESSQERFEHHIRPGHVLPTAAGHDSDDDDFMPIPNARSFSHIDKSKDVGPRKTRQTRAGLSTGACTEGQVACSFKVPVTDVVKGPPQVVDYNTKEAHGNTAVELETTMVRQRPVL</sequence>
<feature type="region of interest" description="Disordered" evidence="1">
    <location>
        <begin position="128"/>
        <end position="148"/>
    </location>
</feature>
<evidence type="ECO:0000313" key="2">
    <source>
        <dbReference type="EMBL" id="CAD6261332.1"/>
    </source>
</evidence>
<evidence type="ECO:0000256" key="1">
    <source>
        <dbReference type="SAM" id="MobiDB-lite"/>
    </source>
</evidence>
<reference evidence="2" key="1">
    <citation type="submission" date="2020-10" db="EMBL/GenBank/DDBJ databases">
        <authorList>
            <person name="Han B."/>
            <person name="Lu T."/>
            <person name="Zhao Q."/>
            <person name="Huang X."/>
            <person name="Zhao Y."/>
        </authorList>
    </citation>
    <scope>NUCLEOTIDE SEQUENCE</scope>
</reference>
<organism evidence="2 3">
    <name type="scientific">Miscanthus lutarioriparius</name>
    <dbReference type="NCBI Taxonomy" id="422564"/>
    <lineage>
        <taxon>Eukaryota</taxon>
        <taxon>Viridiplantae</taxon>
        <taxon>Streptophyta</taxon>
        <taxon>Embryophyta</taxon>
        <taxon>Tracheophyta</taxon>
        <taxon>Spermatophyta</taxon>
        <taxon>Magnoliopsida</taxon>
        <taxon>Liliopsida</taxon>
        <taxon>Poales</taxon>
        <taxon>Poaceae</taxon>
        <taxon>PACMAD clade</taxon>
        <taxon>Panicoideae</taxon>
        <taxon>Andropogonodae</taxon>
        <taxon>Andropogoneae</taxon>
        <taxon>Saccharinae</taxon>
        <taxon>Miscanthus</taxon>
    </lineage>
</organism>
<accession>A0A811QTZ1</accession>
<feature type="compositionally biased region" description="Basic and acidic residues" evidence="1">
    <location>
        <begin position="7"/>
        <end position="38"/>
    </location>
</feature>
<evidence type="ECO:0000313" key="3">
    <source>
        <dbReference type="Proteomes" id="UP000604825"/>
    </source>
</evidence>
<keyword evidence="3" id="KW-1185">Reference proteome</keyword>
<feature type="compositionally biased region" description="Polar residues" evidence="1">
    <location>
        <begin position="40"/>
        <end position="53"/>
    </location>
</feature>
<comment type="caution">
    <text evidence="2">The sequence shown here is derived from an EMBL/GenBank/DDBJ whole genome shotgun (WGS) entry which is preliminary data.</text>
</comment>